<dbReference type="EMBL" id="CP014263">
    <property type="protein sequence ID" value="AQG80221.1"/>
    <property type="molecule type" value="Genomic_DNA"/>
</dbReference>
<proteinExistence type="predicted"/>
<name>A0A1P9WXW9_9BACT</name>
<dbReference type="AlphaFoldDB" id="A0A1P9WXW9"/>
<organism evidence="1 2">
    <name type="scientific">Spirosoma montaniterrae</name>
    <dbReference type="NCBI Taxonomy" id="1178516"/>
    <lineage>
        <taxon>Bacteria</taxon>
        <taxon>Pseudomonadati</taxon>
        <taxon>Bacteroidota</taxon>
        <taxon>Cytophagia</taxon>
        <taxon>Cytophagales</taxon>
        <taxon>Cytophagaceae</taxon>
        <taxon>Spirosoma</taxon>
    </lineage>
</organism>
<accession>A0A1P9WXW9</accession>
<gene>
    <name evidence="1" type="ORF">AWR27_13375</name>
</gene>
<keyword evidence="2" id="KW-1185">Reference proteome</keyword>
<protein>
    <submittedName>
        <fullName evidence="1">Uncharacterized protein</fullName>
    </submittedName>
</protein>
<evidence type="ECO:0000313" key="1">
    <source>
        <dbReference type="EMBL" id="AQG80221.1"/>
    </source>
</evidence>
<dbReference type="KEGG" id="smon:AWR27_13375"/>
<reference evidence="1 2" key="1">
    <citation type="submission" date="2016-01" db="EMBL/GenBank/DDBJ databases">
        <authorList>
            <person name="Oliw E.H."/>
        </authorList>
    </citation>
    <scope>NUCLEOTIDE SEQUENCE [LARGE SCALE GENOMIC DNA]</scope>
    <source>
        <strain evidence="1 2">DY10</strain>
    </source>
</reference>
<dbReference type="Proteomes" id="UP000187941">
    <property type="component" value="Chromosome"/>
</dbReference>
<evidence type="ECO:0000313" key="2">
    <source>
        <dbReference type="Proteomes" id="UP000187941"/>
    </source>
</evidence>
<sequence length="205" mass="23740">MERNRLHLLVIYTAFLETYLKEITFFYTASQGHVNNTHDKTYPIKLTKVGEAYASPILKSSTVPDMLKYAAELFDINFGRNATEWVKIYKVRCAAAHNGGIATPKFLQDISGMPLSLNPREYENIGLTWDELRAAMRYADEIAALIDSKVSNYDIRILETEQILREQNGKGILPNKNKLWQFLHDEYSLFPIKRPDKNRLLSKFY</sequence>